<sequence>MTVYTFMAAQLIIIPYLSGEFPGSAATLHNSVKSVHR</sequence>
<reference evidence="1" key="1">
    <citation type="journal article" date="2011" name="BMC Genomics">
        <title>Shotgun sequencing of Yersinia enterocolitica strain W22703 (biotype 2, serotype O:9): genomic evidence for oscillation between invertebrates and mammals.</title>
        <authorList>
            <person name="Fuchs T.M."/>
            <person name="Brandt K."/>
            <person name="Starke M."/>
            <person name="Rattei T."/>
        </authorList>
    </citation>
    <scope>NUCLEOTIDE SEQUENCE</scope>
</reference>
<dbReference type="EMBL" id="FR718597">
    <property type="protein sequence ID" value="CBX71470.1"/>
    <property type="molecule type" value="Genomic_DNA"/>
</dbReference>
<evidence type="ECO:0000313" key="1">
    <source>
        <dbReference type="EMBL" id="CBX71470.1"/>
    </source>
</evidence>
<proteinExistence type="predicted"/>
<name>F4N062_YEREN</name>
<gene>
    <name evidence="1" type="ORF">YEW_IV38310</name>
</gene>
<organism evidence="1">
    <name type="scientific">Yersinia enterocolitica W22703</name>
    <dbReference type="NCBI Taxonomy" id="913028"/>
    <lineage>
        <taxon>Bacteria</taxon>
        <taxon>Pseudomonadati</taxon>
        <taxon>Pseudomonadota</taxon>
        <taxon>Gammaproteobacteria</taxon>
        <taxon>Enterobacterales</taxon>
        <taxon>Yersiniaceae</taxon>
        <taxon>Yersinia</taxon>
    </lineage>
</organism>
<protein>
    <submittedName>
        <fullName evidence="1">Uncharacterized protein</fullName>
    </submittedName>
</protein>
<accession>F4N062</accession>
<dbReference type="AlphaFoldDB" id="F4N062"/>